<feature type="compositionally biased region" description="Low complexity" evidence="1">
    <location>
        <begin position="38"/>
        <end position="54"/>
    </location>
</feature>
<evidence type="ECO:0000313" key="2">
    <source>
        <dbReference type="EMBL" id="TCV01154.1"/>
    </source>
</evidence>
<evidence type="ECO:0000313" key="3">
    <source>
        <dbReference type="Proteomes" id="UP000295110"/>
    </source>
</evidence>
<accession>A0A4R3VC11</accession>
<evidence type="ECO:0000256" key="1">
    <source>
        <dbReference type="SAM" id="MobiDB-lite"/>
    </source>
</evidence>
<dbReference type="EMBL" id="SMBU01000006">
    <property type="protein sequence ID" value="TCV01154.1"/>
    <property type="molecule type" value="Genomic_DNA"/>
</dbReference>
<name>A0A4R3VC11_ROSSA</name>
<comment type="caution">
    <text evidence="2">The sequence shown here is derived from an EMBL/GenBank/DDBJ whole genome shotgun (WGS) entry which is preliminary data.</text>
</comment>
<reference evidence="2 3" key="1">
    <citation type="submission" date="2019-03" db="EMBL/GenBank/DDBJ databases">
        <title>Genomic Encyclopedia of Type Strains, Phase IV (KMG-IV): sequencing the most valuable type-strain genomes for metagenomic binning, comparative biology and taxonomic classification.</title>
        <authorList>
            <person name="Goeker M."/>
        </authorList>
    </citation>
    <scope>NUCLEOTIDE SEQUENCE [LARGE SCALE GENOMIC DNA]</scope>
    <source>
        <strain evidence="2 3">DSM 654</strain>
    </source>
</reference>
<gene>
    <name evidence="2" type="ORF">EV671_100680</name>
</gene>
<keyword evidence="3" id="KW-1185">Reference proteome</keyword>
<protein>
    <submittedName>
        <fullName evidence="2">Uncharacterized protein</fullName>
    </submittedName>
</protein>
<dbReference type="Proteomes" id="UP000295110">
    <property type="component" value="Unassembled WGS sequence"/>
</dbReference>
<proteinExistence type="predicted"/>
<organism evidence="2 3">
    <name type="scientific">Roseateles saccharophilus</name>
    <name type="common">Pseudomonas saccharophila</name>
    <dbReference type="NCBI Taxonomy" id="304"/>
    <lineage>
        <taxon>Bacteria</taxon>
        <taxon>Pseudomonadati</taxon>
        <taxon>Pseudomonadota</taxon>
        <taxon>Betaproteobacteria</taxon>
        <taxon>Burkholderiales</taxon>
        <taxon>Sphaerotilaceae</taxon>
        <taxon>Roseateles</taxon>
    </lineage>
</organism>
<feature type="region of interest" description="Disordered" evidence="1">
    <location>
        <begin position="38"/>
        <end position="71"/>
    </location>
</feature>
<feature type="compositionally biased region" description="Polar residues" evidence="1">
    <location>
        <begin position="60"/>
        <end position="71"/>
    </location>
</feature>
<dbReference type="AlphaFoldDB" id="A0A4R3VC11"/>
<sequence length="71" mass="7273">MAIYASHARGPQRVDLATLGAISAPLQSLATDQLFIAQGGRPAKGPGRPAKAQPQPMAVHSSTSPPSGQRT</sequence>